<dbReference type="AlphaFoldDB" id="A0A1G1XKL8"/>
<organism evidence="2 3">
    <name type="scientific">Candidatus Brennerbacteria bacterium RIFOXYD1_FULL_41_16</name>
    <dbReference type="NCBI Taxonomy" id="1797529"/>
    <lineage>
        <taxon>Bacteria</taxon>
        <taxon>Candidatus Brenneribacteriota</taxon>
    </lineage>
</organism>
<evidence type="ECO:0000313" key="3">
    <source>
        <dbReference type="Proteomes" id="UP000178570"/>
    </source>
</evidence>
<reference evidence="2 3" key="1">
    <citation type="journal article" date="2016" name="Nat. Commun.">
        <title>Thousands of microbial genomes shed light on interconnected biogeochemical processes in an aquifer system.</title>
        <authorList>
            <person name="Anantharaman K."/>
            <person name="Brown C.T."/>
            <person name="Hug L.A."/>
            <person name="Sharon I."/>
            <person name="Castelle C.J."/>
            <person name="Probst A.J."/>
            <person name="Thomas B.C."/>
            <person name="Singh A."/>
            <person name="Wilkins M.J."/>
            <person name="Karaoz U."/>
            <person name="Brodie E.L."/>
            <person name="Williams K.H."/>
            <person name="Hubbard S.S."/>
            <person name="Banfield J.F."/>
        </authorList>
    </citation>
    <scope>NUCLEOTIDE SEQUENCE [LARGE SCALE GENOMIC DNA]</scope>
</reference>
<feature type="domain" description="Splicing factor cactin central" evidence="1">
    <location>
        <begin position="67"/>
        <end position="180"/>
    </location>
</feature>
<name>A0A1G1XKL8_9BACT</name>
<evidence type="ECO:0000313" key="2">
    <source>
        <dbReference type="EMBL" id="OGY40501.1"/>
    </source>
</evidence>
<gene>
    <name evidence="2" type="ORF">A2570_02010</name>
</gene>
<dbReference type="STRING" id="1797529.A2570_02010"/>
<dbReference type="InterPro" id="IPR018816">
    <property type="entry name" value="Cactin_central"/>
</dbReference>
<sequence>MRFYTNEIKEKAKNLRKSGKTIGFIEKLLDIPRSTLSTWFQNTILTPRQLAFIKKQQQELLKPARAKAVLWHNKQKEKRLLEAKKRAEATLKKIRIKNTDVLKLALALLYLGEGTKNKIETSVSNSDPKILRFFIKASQTAFNVKPKDIKCYLYLRADQNKNQSVLFWSKILSIPIKNFRGVNIDHRTKNSKTFENYKGVCSVILPTVAIKRELMYLAESYCEKIINNLK</sequence>
<comment type="caution">
    <text evidence="2">The sequence shown here is derived from an EMBL/GenBank/DDBJ whole genome shotgun (WGS) entry which is preliminary data.</text>
</comment>
<protein>
    <recommendedName>
        <fullName evidence="1">Splicing factor cactin central domain-containing protein</fullName>
    </recommendedName>
</protein>
<proteinExistence type="predicted"/>
<accession>A0A1G1XKL8</accession>
<evidence type="ECO:0000259" key="1">
    <source>
        <dbReference type="Pfam" id="PF10312"/>
    </source>
</evidence>
<dbReference type="Pfam" id="PF10312">
    <property type="entry name" value="Cactin_mid"/>
    <property type="match status" value="1"/>
</dbReference>
<dbReference type="Proteomes" id="UP000178570">
    <property type="component" value="Unassembled WGS sequence"/>
</dbReference>
<dbReference type="EMBL" id="MHHY01000007">
    <property type="protein sequence ID" value="OGY40501.1"/>
    <property type="molecule type" value="Genomic_DNA"/>
</dbReference>